<proteinExistence type="predicted"/>
<keyword evidence="2" id="KW-1185">Reference proteome</keyword>
<dbReference type="EMBL" id="CP001229">
    <property type="protein sequence ID" value="ACN98166.1"/>
    <property type="molecule type" value="Genomic_DNA"/>
</dbReference>
<accession>C1DU44</accession>
<dbReference type="RefSeq" id="WP_012673492.1">
    <property type="nucleotide sequence ID" value="NC_012438.1"/>
</dbReference>
<evidence type="ECO:0000313" key="1">
    <source>
        <dbReference type="EMBL" id="ACN98166.1"/>
    </source>
</evidence>
<dbReference type="KEGG" id="saf:SULAZ_0646"/>
<evidence type="ECO:0000313" key="2">
    <source>
        <dbReference type="Proteomes" id="UP000001369"/>
    </source>
</evidence>
<protein>
    <submittedName>
        <fullName evidence="1">ForF protein</fullName>
    </submittedName>
</protein>
<dbReference type="STRING" id="204536.SULAZ_0646"/>
<gene>
    <name evidence="1" type="ordered locus">SULAZ_0646</name>
</gene>
<sequence length="95" mass="11113">MELKEKLQKVQEKLENANINPDIDLEFFFFDENSNPLTKPYILVKYYPTETDVRESKIELSQSLLNEDVDNIVGFITFQIENFESEIDSVEFGGE</sequence>
<dbReference type="AlphaFoldDB" id="C1DU44"/>
<dbReference type="HOGENOM" id="CLU_179217_0_0_0"/>
<organism evidence="1 2">
    <name type="scientific">Sulfurihydrogenibium azorense (strain DSM 15241 / OCM 825 / Az-Fu1)</name>
    <dbReference type="NCBI Taxonomy" id="204536"/>
    <lineage>
        <taxon>Bacteria</taxon>
        <taxon>Pseudomonadati</taxon>
        <taxon>Aquificota</taxon>
        <taxon>Aquificia</taxon>
        <taxon>Aquificales</taxon>
        <taxon>Hydrogenothermaceae</taxon>
        <taxon>Sulfurihydrogenibium</taxon>
    </lineage>
</organism>
<dbReference type="eggNOG" id="ENOG5033E83">
    <property type="taxonomic scope" value="Bacteria"/>
</dbReference>
<dbReference type="OrthoDB" id="15186at2"/>
<reference evidence="1 2" key="1">
    <citation type="journal article" date="2009" name="J. Bacteriol.">
        <title>Complete and draft genome sequences of six members of the Aquificales.</title>
        <authorList>
            <person name="Reysenbach A.L."/>
            <person name="Hamamura N."/>
            <person name="Podar M."/>
            <person name="Griffiths E."/>
            <person name="Ferreira S."/>
            <person name="Hochstein R."/>
            <person name="Heidelberg J."/>
            <person name="Johnson J."/>
            <person name="Mead D."/>
            <person name="Pohorille A."/>
            <person name="Sarmiento M."/>
            <person name="Schweighofer K."/>
            <person name="Seshadri R."/>
            <person name="Voytek M.A."/>
        </authorList>
    </citation>
    <scope>NUCLEOTIDE SEQUENCE [LARGE SCALE GENOMIC DNA]</scope>
    <source>
        <strain evidence="2">Az-Fu1 / DSM 15241 / OCM 825</strain>
    </source>
</reference>
<name>C1DU44_SULAA</name>
<dbReference type="Proteomes" id="UP000001369">
    <property type="component" value="Chromosome"/>
</dbReference>